<proteinExistence type="predicted"/>
<evidence type="ECO:0000313" key="2">
    <source>
        <dbReference type="EMBL" id="GGM23788.1"/>
    </source>
</evidence>
<protein>
    <submittedName>
        <fullName evidence="2">Uncharacterized protein</fullName>
    </submittedName>
</protein>
<feature type="transmembrane region" description="Helical" evidence="1">
    <location>
        <begin position="6"/>
        <end position="25"/>
    </location>
</feature>
<accession>A0A917WQS8</accession>
<reference evidence="2" key="2">
    <citation type="submission" date="2020-09" db="EMBL/GenBank/DDBJ databases">
        <authorList>
            <person name="Sun Q."/>
            <person name="Zhou Y."/>
        </authorList>
    </citation>
    <scope>NUCLEOTIDE SEQUENCE</scope>
    <source>
        <strain evidence="2">CGMCC 1.6333</strain>
    </source>
</reference>
<keyword evidence="1" id="KW-0812">Transmembrane</keyword>
<reference evidence="2" key="1">
    <citation type="journal article" date="2014" name="Int. J. Syst. Evol. Microbiol.">
        <title>Complete genome sequence of Corynebacterium casei LMG S-19264T (=DSM 44701T), isolated from a smear-ripened cheese.</title>
        <authorList>
            <consortium name="US DOE Joint Genome Institute (JGI-PGF)"/>
            <person name="Walter F."/>
            <person name="Albersmeier A."/>
            <person name="Kalinowski J."/>
            <person name="Ruckert C."/>
        </authorList>
    </citation>
    <scope>NUCLEOTIDE SEQUENCE</scope>
    <source>
        <strain evidence="2">CGMCC 1.6333</strain>
    </source>
</reference>
<evidence type="ECO:0000256" key="1">
    <source>
        <dbReference type="SAM" id="Phobius"/>
    </source>
</evidence>
<gene>
    <name evidence="2" type="ORF">GCM10011351_06980</name>
</gene>
<dbReference type="AlphaFoldDB" id="A0A917WQS8"/>
<organism evidence="2 3">
    <name type="scientific">Paraliobacillus quinghaiensis</name>
    <dbReference type="NCBI Taxonomy" id="470815"/>
    <lineage>
        <taxon>Bacteria</taxon>
        <taxon>Bacillati</taxon>
        <taxon>Bacillota</taxon>
        <taxon>Bacilli</taxon>
        <taxon>Bacillales</taxon>
        <taxon>Bacillaceae</taxon>
        <taxon>Paraliobacillus</taxon>
    </lineage>
</organism>
<evidence type="ECO:0000313" key="3">
    <source>
        <dbReference type="Proteomes" id="UP000618460"/>
    </source>
</evidence>
<keyword evidence="1" id="KW-1133">Transmembrane helix</keyword>
<sequence>MPISDPIIQQMCFGTVMMYITLSLVKNKIRKIFKVGVGEKYVKEYENRKQNIIKKIT</sequence>
<keyword evidence="3" id="KW-1185">Reference proteome</keyword>
<comment type="caution">
    <text evidence="2">The sequence shown here is derived from an EMBL/GenBank/DDBJ whole genome shotgun (WGS) entry which is preliminary data.</text>
</comment>
<dbReference type="Proteomes" id="UP000618460">
    <property type="component" value="Unassembled WGS sequence"/>
</dbReference>
<dbReference type="EMBL" id="BMLG01000001">
    <property type="protein sequence ID" value="GGM23788.1"/>
    <property type="molecule type" value="Genomic_DNA"/>
</dbReference>
<name>A0A917WQS8_9BACI</name>
<keyword evidence="1" id="KW-0472">Membrane</keyword>